<dbReference type="InterPro" id="IPR036769">
    <property type="entry name" value="Ribosomal_uL11_C_sf"/>
</dbReference>
<dbReference type="SUPFAM" id="SSF46906">
    <property type="entry name" value="Ribosomal protein L11, C-terminal domain"/>
    <property type="match status" value="1"/>
</dbReference>
<reference evidence="7" key="1">
    <citation type="submission" date="2024-02" db="EMBL/GenBank/DDBJ databases">
        <authorList>
            <consortium name="ELIXIR-Norway"/>
            <consortium name="Elixir Norway"/>
        </authorList>
    </citation>
    <scope>NUCLEOTIDE SEQUENCE</scope>
</reference>
<accession>A0ABP0TRK9</accession>
<evidence type="ECO:0000259" key="6">
    <source>
        <dbReference type="Pfam" id="PF03946"/>
    </source>
</evidence>
<dbReference type="Pfam" id="PF03946">
    <property type="entry name" value="Ribosomal_L11_N"/>
    <property type="match status" value="1"/>
</dbReference>
<evidence type="ECO:0000256" key="4">
    <source>
        <dbReference type="RuleBase" id="RU003978"/>
    </source>
</evidence>
<dbReference type="Gene3D" id="3.30.1550.10">
    <property type="entry name" value="Ribosomal protein L11/L12, N-terminal domain"/>
    <property type="match status" value="1"/>
</dbReference>
<evidence type="ECO:0000256" key="1">
    <source>
        <dbReference type="ARBA" id="ARBA00010537"/>
    </source>
</evidence>
<organism evidence="7 8">
    <name type="scientific">Sphagnum troendelagicum</name>
    <dbReference type="NCBI Taxonomy" id="128251"/>
    <lineage>
        <taxon>Eukaryota</taxon>
        <taxon>Viridiplantae</taxon>
        <taxon>Streptophyta</taxon>
        <taxon>Embryophyta</taxon>
        <taxon>Bryophyta</taxon>
        <taxon>Sphagnophytina</taxon>
        <taxon>Sphagnopsida</taxon>
        <taxon>Sphagnales</taxon>
        <taxon>Sphagnaceae</taxon>
        <taxon>Sphagnum</taxon>
    </lineage>
</organism>
<proteinExistence type="inferred from homology"/>
<evidence type="ECO:0000256" key="3">
    <source>
        <dbReference type="ARBA" id="ARBA00023274"/>
    </source>
</evidence>
<dbReference type="InterPro" id="IPR020783">
    <property type="entry name" value="Ribosomal_uL11_C"/>
</dbReference>
<dbReference type="InterPro" id="IPR000911">
    <property type="entry name" value="Ribosomal_uL11"/>
</dbReference>
<evidence type="ECO:0000256" key="2">
    <source>
        <dbReference type="ARBA" id="ARBA00022980"/>
    </source>
</evidence>
<evidence type="ECO:0000259" key="5">
    <source>
        <dbReference type="Pfam" id="PF00298"/>
    </source>
</evidence>
<evidence type="ECO:0008006" key="9">
    <source>
        <dbReference type="Google" id="ProtNLM"/>
    </source>
</evidence>
<dbReference type="PANTHER" id="PTHR11661">
    <property type="entry name" value="60S RIBOSOMAL PROTEIN L12"/>
    <property type="match status" value="1"/>
</dbReference>
<feature type="domain" description="Large ribosomal subunit protein uL11 C-terminal" evidence="5">
    <location>
        <begin position="75"/>
        <end position="145"/>
    </location>
</feature>
<dbReference type="SMART" id="SM00649">
    <property type="entry name" value="RL11"/>
    <property type="match status" value="1"/>
</dbReference>
<sequence length="150" mass="16087">MAGKERQVSALIRLVVNAGQAKPAPPVGPALGQHRLNLMAFCKDFNARTQHIKSDVPMSVMVTAYKDNSFDFVVKSPSASYFLKKAAGLQSGGGNAGHKVAGTVTPKHIYEIAKIKQSDPDCQYMSLEAISKSIMGTAQSMGIQVKHELV</sequence>
<keyword evidence="3 4" id="KW-0687">Ribonucleoprotein</keyword>
<dbReference type="Gene3D" id="1.10.10.250">
    <property type="entry name" value="Ribosomal protein L11, C-terminal domain"/>
    <property type="match status" value="1"/>
</dbReference>
<name>A0ABP0TRK9_9BRYO</name>
<dbReference type="InterPro" id="IPR036796">
    <property type="entry name" value="Ribosomal_uL11_N_sf"/>
</dbReference>
<dbReference type="PANTHER" id="PTHR11661:SF1">
    <property type="entry name" value="LARGE RIBOSOMAL SUBUNIT PROTEIN UL11M"/>
    <property type="match status" value="1"/>
</dbReference>
<dbReference type="CDD" id="cd00349">
    <property type="entry name" value="Ribosomal_L11"/>
    <property type="match status" value="1"/>
</dbReference>
<evidence type="ECO:0000313" key="7">
    <source>
        <dbReference type="EMBL" id="CAK9203265.1"/>
    </source>
</evidence>
<dbReference type="Pfam" id="PF00298">
    <property type="entry name" value="Ribosomal_L11"/>
    <property type="match status" value="1"/>
</dbReference>
<comment type="similarity">
    <text evidence="1 4">Belongs to the universal ribosomal protein uL11 family.</text>
</comment>
<protein>
    <recommendedName>
        <fullName evidence="9">Mitochondrial ribosomal protein L11</fullName>
    </recommendedName>
</protein>
<dbReference type="InterPro" id="IPR020784">
    <property type="entry name" value="Ribosomal_uL11_N"/>
</dbReference>
<keyword evidence="8" id="KW-1185">Reference proteome</keyword>
<dbReference type="NCBIfam" id="TIGR01632">
    <property type="entry name" value="L11_bact"/>
    <property type="match status" value="1"/>
</dbReference>
<dbReference type="HAMAP" id="MF_00736">
    <property type="entry name" value="Ribosomal_uL11"/>
    <property type="match status" value="1"/>
</dbReference>
<evidence type="ECO:0000313" key="8">
    <source>
        <dbReference type="Proteomes" id="UP001497512"/>
    </source>
</evidence>
<dbReference type="EMBL" id="OZ019906">
    <property type="protein sequence ID" value="CAK9203265.1"/>
    <property type="molecule type" value="Genomic_DNA"/>
</dbReference>
<dbReference type="Proteomes" id="UP001497512">
    <property type="component" value="Chromosome 14"/>
</dbReference>
<keyword evidence="2 4" id="KW-0689">Ribosomal protein</keyword>
<feature type="domain" description="Large ribosomal subunit protein uL11 N-terminal" evidence="6">
    <location>
        <begin position="12"/>
        <end position="70"/>
    </location>
</feature>
<gene>
    <name evidence="7" type="ORF">CSSPTR1EN2_LOCUS6800</name>
</gene>
<dbReference type="SUPFAM" id="SSF54747">
    <property type="entry name" value="Ribosomal L11/L12e N-terminal domain"/>
    <property type="match status" value="1"/>
</dbReference>
<dbReference type="InterPro" id="IPR006519">
    <property type="entry name" value="Ribosomal_uL11_bac-typ"/>
</dbReference>